<organism evidence="1 2">
    <name type="scientific">Ambrosiozyma monospora</name>
    <name type="common">Yeast</name>
    <name type="synonym">Endomycopsis monosporus</name>
    <dbReference type="NCBI Taxonomy" id="43982"/>
    <lineage>
        <taxon>Eukaryota</taxon>
        <taxon>Fungi</taxon>
        <taxon>Dikarya</taxon>
        <taxon>Ascomycota</taxon>
        <taxon>Saccharomycotina</taxon>
        <taxon>Pichiomycetes</taxon>
        <taxon>Pichiales</taxon>
        <taxon>Pichiaceae</taxon>
        <taxon>Ambrosiozyma</taxon>
    </lineage>
</organism>
<proteinExistence type="predicted"/>
<name>A0ACB5T8K3_AMBMO</name>
<reference evidence="1" key="1">
    <citation type="submission" date="2023-04" db="EMBL/GenBank/DDBJ databases">
        <title>Ambrosiozyma monospora NBRC 10751.</title>
        <authorList>
            <person name="Ichikawa N."/>
            <person name="Sato H."/>
            <person name="Tonouchi N."/>
        </authorList>
    </citation>
    <scope>NUCLEOTIDE SEQUENCE</scope>
    <source>
        <strain evidence="1">NBRC 10751</strain>
    </source>
</reference>
<sequence length="671" mass="77047">MNDGLTPDEYLNERFGGDNPLFPTIRNNRLAMPRIESTLNIRPKPTSKLSDIDYIGEDSVITEEEARRLIKLYTITMHPFFPYVPEELLDPDVLPGYPMLLCAILAISSRYHTMEMVNGTPEAPPTNRHIEIHEQLWIYCQRLISMTVWGEQSSRTIGTLLSFLLFTEWNPRAIHFRWSDYANSPEDDQTDESYAGLSALKRSESMSFMLIGVATRLSFLLDDHPLVFMATHITETNSAIEMNKRSMLSQSLGELDVNDNSNPRFTFTSNQKATIELLQFSSLCYETLYGRNPRLGNLDRYQNLTVLDILSPILENWYKKYYKLLKPSTAHSTGQKEDIDWLSLQPKMIKDLTVQIGRESLILDYYYTKLFLYSLALSGDTSVNSSNNTSKKGRNLRLDEMVKYSRYVELAYSAAKEVLFVIQRVSKLKMLKFMPVRWVSRTIRAVAFVVKCYLTLTNDDHDTNKSSADNNDKSSSTGDSAGQTNGNNNNTIDNKNTTTEIIKLSVIPIEEIITLLQKTSISLRDAAPDELHLCTRYSTILMYLCSQFKTKLKTRNGRKVVDYEKEIKQRDERLELEKKQLEQAQQEKQEQQAQQLEQSQQNFQNQQQNDSISNQQHYPVQNISQQNQPHFSTASSSSSLPHSTAADEQFFDNYFLNADPSDTIFNCVLAM</sequence>
<evidence type="ECO:0000313" key="1">
    <source>
        <dbReference type="EMBL" id="GME82644.1"/>
    </source>
</evidence>
<comment type="caution">
    <text evidence="1">The sequence shown here is derived from an EMBL/GenBank/DDBJ whole genome shotgun (WGS) entry which is preliminary data.</text>
</comment>
<gene>
    <name evidence="1" type="ORF">Amon02_000565700</name>
</gene>
<evidence type="ECO:0000313" key="2">
    <source>
        <dbReference type="Proteomes" id="UP001165064"/>
    </source>
</evidence>
<dbReference type="Proteomes" id="UP001165064">
    <property type="component" value="Unassembled WGS sequence"/>
</dbReference>
<keyword evidence="2" id="KW-1185">Reference proteome</keyword>
<dbReference type="EMBL" id="BSXS01004242">
    <property type="protein sequence ID" value="GME82644.1"/>
    <property type="molecule type" value="Genomic_DNA"/>
</dbReference>
<protein>
    <submittedName>
        <fullName evidence="1">Unnamed protein product</fullName>
    </submittedName>
</protein>
<accession>A0ACB5T8K3</accession>